<comment type="caution">
    <text evidence="3">The sequence shown here is derived from an EMBL/GenBank/DDBJ whole genome shotgun (WGS) entry which is preliminary data.</text>
</comment>
<dbReference type="Gene3D" id="3.30.565.40">
    <property type="entry name" value="Fervidobacterium nodosum Rt17-B1 like"/>
    <property type="match status" value="1"/>
</dbReference>
<dbReference type="EMBL" id="QRDY01000036">
    <property type="protein sequence ID" value="RED51886.1"/>
    <property type="molecule type" value="Genomic_DNA"/>
</dbReference>
<evidence type="ECO:0000313" key="4">
    <source>
        <dbReference type="Proteomes" id="UP000256869"/>
    </source>
</evidence>
<sequence length="268" mass="29602">MNRTKASILIMLLAVLVAGCGSRKQINEPSDTASNTVTSIPSQSAAAPIMTEPSATSRPGTTELQLFADKYLKESVEISYPQLKNLTDKAMQDSLNKLIKNQALSILMEYEGLESEVNLQIGYVPLRNTERILSIQYRGVGYLENAAYPDNHLYTTNLDLKTGTLLKLKDFVVVDKDFIAEFKKGTYKPYDPELSIEQEVREVLAEYSDSDLISLFAKADVAGSDNEANIFSYLTEDSLGISIGVPHALGDHAEFEIRNPKLILDGEV</sequence>
<feature type="signal peptide" evidence="2">
    <location>
        <begin position="1"/>
        <end position="23"/>
    </location>
</feature>
<feature type="chain" id="PRO_5017653655" description="Deacetylase PdaC domain-containing protein" evidence="2">
    <location>
        <begin position="24"/>
        <end position="268"/>
    </location>
</feature>
<dbReference type="Proteomes" id="UP000256869">
    <property type="component" value="Unassembled WGS sequence"/>
</dbReference>
<dbReference type="PROSITE" id="PS51257">
    <property type="entry name" value="PROKAR_LIPOPROTEIN"/>
    <property type="match status" value="1"/>
</dbReference>
<dbReference type="AlphaFoldDB" id="A0A3D9HSP6"/>
<protein>
    <recommendedName>
        <fullName evidence="5">Deacetylase PdaC domain-containing protein</fullName>
    </recommendedName>
</protein>
<name>A0A3D9HSP6_9BACL</name>
<evidence type="ECO:0000256" key="2">
    <source>
        <dbReference type="SAM" id="SignalP"/>
    </source>
</evidence>
<feature type="region of interest" description="Disordered" evidence="1">
    <location>
        <begin position="27"/>
        <end position="59"/>
    </location>
</feature>
<feature type="compositionally biased region" description="Polar residues" evidence="1">
    <location>
        <begin position="27"/>
        <end position="45"/>
    </location>
</feature>
<accession>A0A3D9HSP6</accession>
<evidence type="ECO:0008006" key="5">
    <source>
        <dbReference type="Google" id="ProtNLM"/>
    </source>
</evidence>
<keyword evidence="2" id="KW-0732">Signal</keyword>
<evidence type="ECO:0000313" key="3">
    <source>
        <dbReference type="EMBL" id="RED51886.1"/>
    </source>
</evidence>
<dbReference type="OrthoDB" id="2067190at2"/>
<keyword evidence="4" id="KW-1185">Reference proteome</keyword>
<reference evidence="3 4" key="1">
    <citation type="submission" date="2018-07" db="EMBL/GenBank/DDBJ databases">
        <title>Genomic Encyclopedia of Type Strains, Phase III (KMG-III): the genomes of soil and plant-associated and newly described type strains.</title>
        <authorList>
            <person name="Whitman W."/>
        </authorList>
    </citation>
    <scope>NUCLEOTIDE SEQUENCE [LARGE SCALE GENOMIC DNA]</scope>
    <source>
        <strain evidence="3 4">CECT 8236</strain>
    </source>
</reference>
<gene>
    <name evidence="3" type="ORF">DFP95_13612</name>
</gene>
<organism evidence="3 4">
    <name type="scientific">Cohnella lupini</name>
    <dbReference type="NCBI Taxonomy" id="1294267"/>
    <lineage>
        <taxon>Bacteria</taxon>
        <taxon>Bacillati</taxon>
        <taxon>Bacillota</taxon>
        <taxon>Bacilli</taxon>
        <taxon>Bacillales</taxon>
        <taxon>Paenibacillaceae</taxon>
        <taxon>Cohnella</taxon>
    </lineage>
</organism>
<evidence type="ECO:0000256" key="1">
    <source>
        <dbReference type="SAM" id="MobiDB-lite"/>
    </source>
</evidence>
<dbReference type="RefSeq" id="WP_115995814.1">
    <property type="nucleotide sequence ID" value="NZ_QRDY01000036.1"/>
</dbReference>
<proteinExistence type="predicted"/>